<evidence type="ECO:0000313" key="2">
    <source>
        <dbReference type="EMBL" id="HAE93142.1"/>
    </source>
</evidence>
<dbReference type="PATRIC" id="fig|1280948.3.peg.3107"/>
<sequence>MPNPNTLIFVDLMSDDPVAAGKFYAEVMGWEDDVRMDGQYCRMVPGGNFKNPDGSDSEIGNLHIGIGNVKNLRPNPDPAGVDPRALSTETRTSRLWVLVSEDDSVDRIMEAAEARGAKTLWRNHYWKEFNGFNDSFQDPWGNQIILWRKGGADPVIPEGYTSE</sequence>
<dbReference type="Gene3D" id="3.10.180.10">
    <property type="entry name" value="2,3-Dihydroxybiphenyl 1,2-Dioxygenase, domain 1"/>
    <property type="match status" value="1"/>
</dbReference>
<dbReference type="GeneID" id="92500366"/>
<evidence type="ECO:0000313" key="5">
    <source>
        <dbReference type="Proteomes" id="UP000259173"/>
    </source>
</evidence>
<dbReference type="EMBL" id="DMBR01000033">
    <property type="protein sequence ID" value="HAE93142.1"/>
    <property type="molecule type" value="Genomic_DNA"/>
</dbReference>
<dbReference type="GO" id="GO:0051213">
    <property type="term" value="F:dioxygenase activity"/>
    <property type="evidence" value="ECO:0007669"/>
    <property type="project" value="UniProtKB-KW"/>
</dbReference>
<reference evidence="3 4" key="1">
    <citation type="journal article" date="2014" name="Antonie Van Leeuwenhoek">
        <title>Hyphomonas beringensis sp. nov. and Hyphomonas chukchiensis sp. nov., isolated from surface seawater of the Bering Sea and Chukchi Sea.</title>
        <authorList>
            <person name="Li C."/>
            <person name="Lai Q."/>
            <person name="Li G."/>
            <person name="Dong C."/>
            <person name="Wang J."/>
            <person name="Liao Y."/>
            <person name="Shao Z."/>
        </authorList>
    </citation>
    <scope>NUCLEOTIDE SEQUENCE [LARGE SCALE GENOMIC DNA]</scope>
    <source>
        <strain evidence="3 4">22II1-22F38</strain>
    </source>
</reference>
<keyword evidence="4" id="KW-1185">Reference proteome</keyword>
<dbReference type="Proteomes" id="UP000024547">
    <property type="component" value="Unassembled WGS sequence"/>
</dbReference>
<keyword evidence="2" id="KW-0223">Dioxygenase</keyword>
<organism evidence="3 4">
    <name type="scientific">Hyphomonas atlantica</name>
    <dbReference type="NCBI Taxonomy" id="1280948"/>
    <lineage>
        <taxon>Bacteria</taxon>
        <taxon>Pseudomonadati</taxon>
        <taxon>Pseudomonadota</taxon>
        <taxon>Alphaproteobacteria</taxon>
        <taxon>Hyphomonadales</taxon>
        <taxon>Hyphomonadaceae</taxon>
        <taxon>Hyphomonas</taxon>
    </lineage>
</organism>
<dbReference type="EMBL" id="AWFH01000061">
    <property type="protein sequence ID" value="KCZ58170.1"/>
    <property type="molecule type" value="Genomic_DNA"/>
</dbReference>
<dbReference type="InterPro" id="IPR029068">
    <property type="entry name" value="Glyas_Bleomycin-R_OHBP_Dase"/>
</dbReference>
<proteinExistence type="predicted"/>
<dbReference type="AlphaFoldDB" id="A0A059DXH6"/>
<accession>A0A059DXH6</accession>
<comment type="caution">
    <text evidence="3">The sequence shown here is derived from an EMBL/GenBank/DDBJ whole genome shotgun (WGS) entry which is preliminary data.</text>
</comment>
<dbReference type="STRING" id="1280948.HY36_09940"/>
<dbReference type="eggNOG" id="COG3324">
    <property type="taxonomic scope" value="Bacteria"/>
</dbReference>
<evidence type="ECO:0000259" key="1">
    <source>
        <dbReference type="Pfam" id="PF18029"/>
    </source>
</evidence>
<dbReference type="Proteomes" id="UP000259173">
    <property type="component" value="Unassembled WGS sequence"/>
</dbReference>
<dbReference type="Pfam" id="PF18029">
    <property type="entry name" value="Glyoxalase_6"/>
    <property type="match status" value="1"/>
</dbReference>
<dbReference type="RefSeq" id="WP_035554669.1">
    <property type="nucleotide sequence ID" value="NZ_AWFH01000061.1"/>
</dbReference>
<name>A0A059DXH6_9PROT</name>
<keyword evidence="2" id="KW-0560">Oxidoreductase</keyword>
<evidence type="ECO:0000313" key="4">
    <source>
        <dbReference type="Proteomes" id="UP000024547"/>
    </source>
</evidence>
<reference evidence="2 5" key="2">
    <citation type="journal article" date="2018" name="Nat. Biotechnol.">
        <title>A standardized bacterial taxonomy based on genome phylogeny substantially revises the tree of life.</title>
        <authorList>
            <person name="Parks D.H."/>
            <person name="Chuvochina M."/>
            <person name="Waite D.W."/>
            <person name="Rinke C."/>
            <person name="Skarshewski A."/>
            <person name="Chaumeil P.A."/>
            <person name="Hugenholtz P."/>
        </authorList>
    </citation>
    <scope>NUCLEOTIDE SEQUENCE [LARGE SCALE GENOMIC DNA]</scope>
    <source>
        <strain evidence="2">UBA8557</strain>
    </source>
</reference>
<dbReference type="SUPFAM" id="SSF54593">
    <property type="entry name" value="Glyoxalase/Bleomycin resistance protein/Dihydroxybiphenyl dioxygenase"/>
    <property type="match status" value="1"/>
</dbReference>
<dbReference type="OrthoDB" id="9793039at2"/>
<gene>
    <name evidence="2" type="ORF">DCG65_01185</name>
    <name evidence="3" type="ORF">HY36_09940</name>
</gene>
<feature type="domain" description="Glyoxalase-like" evidence="1">
    <location>
        <begin position="9"/>
        <end position="144"/>
    </location>
</feature>
<protein>
    <submittedName>
        <fullName evidence="2">Glyoxalase/bleomycin resistance/dioxygenase family protein</fullName>
    </submittedName>
</protein>
<evidence type="ECO:0000313" key="3">
    <source>
        <dbReference type="EMBL" id="KCZ58170.1"/>
    </source>
</evidence>
<dbReference type="InterPro" id="IPR041581">
    <property type="entry name" value="Glyoxalase_6"/>
</dbReference>